<keyword evidence="7" id="KW-1185">Reference proteome</keyword>
<dbReference type="PANTHER" id="PTHR47737:SF1">
    <property type="entry name" value="GLYCINE BETAINE_PROLINE BETAINE TRANSPORT SYSTEM PERMEASE PROTEIN PROW"/>
    <property type="match status" value="1"/>
</dbReference>
<proteinExistence type="predicted"/>
<dbReference type="KEGG" id="tio:INP52_07740"/>
<keyword evidence="2" id="KW-0813">Transport</keyword>
<evidence type="ECO:0000313" key="7">
    <source>
        <dbReference type="Proteomes" id="UP000593735"/>
    </source>
</evidence>
<dbReference type="GO" id="GO:0015226">
    <property type="term" value="F:carnitine transmembrane transporter activity"/>
    <property type="evidence" value="ECO:0007669"/>
    <property type="project" value="TreeGrafter"/>
</dbReference>
<gene>
    <name evidence="6" type="ORF">INP52_07740</name>
</gene>
<dbReference type="GO" id="GO:0043190">
    <property type="term" value="C:ATP-binding cassette (ABC) transporter complex"/>
    <property type="evidence" value="ECO:0007669"/>
    <property type="project" value="InterPro"/>
</dbReference>
<dbReference type="GO" id="GO:0015871">
    <property type="term" value="P:choline transport"/>
    <property type="evidence" value="ECO:0007669"/>
    <property type="project" value="TreeGrafter"/>
</dbReference>
<dbReference type="PANTHER" id="PTHR47737">
    <property type="entry name" value="GLYCINE BETAINE/PROLINE BETAINE TRANSPORT SYSTEM PERMEASE PROTEIN PROW"/>
    <property type="match status" value="1"/>
</dbReference>
<sequence length="314" mass="34816">MLYSSRNRSVVPCGSVGPRGARPLSRRGFLKSCAFAGAALLGATTLGGCADRSNKLRMGWWAQTDSIAPSYLWSQLLSERGYEVEMIFADQGPVFEGVAGASLDFALDAWSPLTHKAYLEKYQDDFDLLDPWYRTATLNWTVPSYVPIDSIDQIAENAGLFGNRIVGIEPGAGLTDTSRNQVIPDYGLEDMDFVDASTTAMLSELDRSISREEPIVVTLWHPHWAYATYDLKDLADPKGSLGFAESLIPFVRLGFTQDYPDVARWLNNFELTDAQFSDLQKVAVEDAGIGHEDEGVRRWLDVAENRALADSWID</sequence>
<evidence type="ECO:0000259" key="5">
    <source>
        <dbReference type="Pfam" id="PF04069"/>
    </source>
</evidence>
<evidence type="ECO:0000256" key="4">
    <source>
        <dbReference type="ARBA" id="ARBA00023136"/>
    </source>
</evidence>
<dbReference type="InterPro" id="IPR007210">
    <property type="entry name" value="ABC_Gly_betaine_transp_sub-bd"/>
</dbReference>
<dbReference type="InterPro" id="IPR006311">
    <property type="entry name" value="TAT_signal"/>
</dbReference>
<evidence type="ECO:0000256" key="3">
    <source>
        <dbReference type="ARBA" id="ARBA00022475"/>
    </source>
</evidence>
<dbReference type="GO" id="GO:0005275">
    <property type="term" value="F:amine transmembrane transporter activity"/>
    <property type="evidence" value="ECO:0007669"/>
    <property type="project" value="TreeGrafter"/>
</dbReference>
<dbReference type="AlphaFoldDB" id="A0A7S7M7V7"/>
<dbReference type="EMBL" id="CP063767">
    <property type="protein sequence ID" value="QOY60296.1"/>
    <property type="molecule type" value="Genomic_DNA"/>
</dbReference>
<dbReference type="GO" id="GO:0031460">
    <property type="term" value="P:glycine betaine transport"/>
    <property type="evidence" value="ECO:0007669"/>
    <property type="project" value="TreeGrafter"/>
</dbReference>
<dbReference type="SUPFAM" id="SSF53850">
    <property type="entry name" value="Periplasmic binding protein-like II"/>
    <property type="match status" value="1"/>
</dbReference>
<reference evidence="6 7" key="1">
    <citation type="submission" date="2020-10" db="EMBL/GenBank/DDBJ databases">
        <title>Olsenella immobilis sp.nov., isolated from the mud in a fermentation cellar used for the production of Chinese strong-flavoured liquor.</title>
        <authorList>
            <person name="Lu L."/>
        </authorList>
    </citation>
    <scope>NUCLEOTIDE SEQUENCE [LARGE SCALE GENOMIC DNA]</scope>
    <source>
        <strain evidence="6 7">LZLJ-2</strain>
    </source>
</reference>
<organism evidence="6 7">
    <name type="scientific">Thermophilibacter immobilis</name>
    <dbReference type="NCBI Taxonomy" id="2779519"/>
    <lineage>
        <taxon>Bacteria</taxon>
        <taxon>Bacillati</taxon>
        <taxon>Actinomycetota</taxon>
        <taxon>Coriobacteriia</taxon>
        <taxon>Coriobacteriales</taxon>
        <taxon>Atopobiaceae</taxon>
        <taxon>Thermophilibacter</taxon>
    </lineage>
</organism>
<dbReference type="Gene3D" id="3.40.190.100">
    <property type="entry name" value="Glycine betaine-binding periplasmic protein, domain 2"/>
    <property type="match status" value="1"/>
</dbReference>
<evidence type="ECO:0000256" key="2">
    <source>
        <dbReference type="ARBA" id="ARBA00022448"/>
    </source>
</evidence>
<dbReference type="PROSITE" id="PS51318">
    <property type="entry name" value="TAT"/>
    <property type="match status" value="1"/>
</dbReference>
<feature type="domain" description="ABC-type glycine betaine transport system substrate-binding" evidence="5">
    <location>
        <begin position="56"/>
        <end position="300"/>
    </location>
</feature>
<dbReference type="Pfam" id="PF04069">
    <property type="entry name" value="OpuAC"/>
    <property type="match status" value="1"/>
</dbReference>
<dbReference type="Gene3D" id="3.40.190.10">
    <property type="entry name" value="Periplasmic binding protein-like II"/>
    <property type="match status" value="1"/>
</dbReference>
<accession>A0A7S7M7V7</accession>
<evidence type="ECO:0000313" key="6">
    <source>
        <dbReference type="EMBL" id="QOY60296.1"/>
    </source>
</evidence>
<keyword evidence="3" id="KW-1003">Cell membrane</keyword>
<comment type="subcellular location">
    <subcellularLocation>
        <location evidence="1">Cell membrane</location>
    </subcellularLocation>
</comment>
<keyword evidence="4" id="KW-0472">Membrane</keyword>
<dbReference type="Proteomes" id="UP000593735">
    <property type="component" value="Chromosome"/>
</dbReference>
<dbReference type="RefSeq" id="WP_194370602.1">
    <property type="nucleotide sequence ID" value="NZ_CP063767.1"/>
</dbReference>
<evidence type="ECO:0000256" key="1">
    <source>
        <dbReference type="ARBA" id="ARBA00004236"/>
    </source>
</evidence>
<protein>
    <submittedName>
        <fullName evidence="6">Glycine betaine ABC transporter substrate-binding protein</fullName>
    </submittedName>
</protein>
<name>A0A7S7M7V7_9ACTN</name>
<dbReference type="CDD" id="cd13639">
    <property type="entry name" value="PBP2_OpuAC_like"/>
    <property type="match status" value="1"/>
</dbReference>